<organism evidence="1">
    <name type="scientific">Myoviridae sp. ct8iP21</name>
    <dbReference type="NCBI Taxonomy" id="2825041"/>
    <lineage>
        <taxon>Viruses</taxon>
        <taxon>Duplodnaviria</taxon>
        <taxon>Heunggongvirae</taxon>
        <taxon>Uroviricota</taxon>
        <taxon>Caudoviricetes</taxon>
    </lineage>
</organism>
<name>A0A8S5V477_9CAUD</name>
<accession>A0A8S5V477</accession>
<evidence type="ECO:0000313" key="1">
    <source>
        <dbReference type="EMBL" id="DAG01501.1"/>
    </source>
</evidence>
<protein>
    <submittedName>
        <fullName evidence="1">Uncharacterized protein</fullName>
    </submittedName>
</protein>
<dbReference type="EMBL" id="BK016193">
    <property type="protein sequence ID" value="DAG01501.1"/>
    <property type="molecule type" value="Genomic_DNA"/>
</dbReference>
<sequence>MNLLNYFSSLTLVLSTNALLTEQLRLLLN</sequence>
<reference evidence="1" key="1">
    <citation type="journal article" date="2021" name="Proc. Natl. Acad. Sci. U.S.A.">
        <title>A Catalog of Tens of Thousands of Viruses from Human Metagenomes Reveals Hidden Associations with Chronic Diseases.</title>
        <authorList>
            <person name="Tisza M.J."/>
            <person name="Buck C.B."/>
        </authorList>
    </citation>
    <scope>NUCLEOTIDE SEQUENCE</scope>
    <source>
        <strain evidence="1">Ct8iP21</strain>
    </source>
</reference>
<proteinExistence type="predicted"/>